<feature type="transmembrane region" description="Helical" evidence="10">
    <location>
        <begin position="569"/>
        <end position="590"/>
    </location>
</feature>
<dbReference type="EMBL" id="MLKD01000001">
    <property type="protein sequence ID" value="OQE31665.1"/>
    <property type="molecule type" value="Genomic_DNA"/>
</dbReference>
<dbReference type="InterPro" id="IPR050360">
    <property type="entry name" value="MFS_Sugar_Transporters"/>
</dbReference>
<dbReference type="InterPro" id="IPR036259">
    <property type="entry name" value="MFS_trans_sf"/>
</dbReference>
<evidence type="ECO:0000256" key="7">
    <source>
        <dbReference type="ARBA" id="ARBA00023136"/>
    </source>
</evidence>
<feature type="transmembrane region" description="Helical" evidence="10">
    <location>
        <begin position="528"/>
        <end position="545"/>
    </location>
</feature>
<feature type="transmembrane region" description="Helical" evidence="10">
    <location>
        <begin position="843"/>
        <end position="864"/>
    </location>
</feature>
<feature type="compositionally biased region" description="Polar residues" evidence="9">
    <location>
        <begin position="21"/>
        <end position="30"/>
    </location>
</feature>
<evidence type="ECO:0000256" key="5">
    <source>
        <dbReference type="ARBA" id="ARBA00022792"/>
    </source>
</evidence>
<dbReference type="InterPro" id="IPR018108">
    <property type="entry name" value="MCP_transmembrane"/>
</dbReference>
<feature type="transmembrane region" description="Helical" evidence="10">
    <location>
        <begin position="876"/>
        <end position="896"/>
    </location>
</feature>
<dbReference type="PROSITE" id="PS00217">
    <property type="entry name" value="SUGAR_TRANSPORT_2"/>
    <property type="match status" value="1"/>
</dbReference>
<feature type="repeat" description="Solcar" evidence="8">
    <location>
        <begin position="183"/>
        <end position="270"/>
    </location>
</feature>
<protein>
    <recommendedName>
        <fullName evidence="11">Major facilitator superfamily (MFS) profile domain-containing protein</fullName>
    </recommendedName>
</protein>
<dbReference type="PROSITE" id="PS50850">
    <property type="entry name" value="MFS"/>
    <property type="match status" value="1"/>
</dbReference>
<dbReference type="PANTHER" id="PTHR48022">
    <property type="entry name" value="PLASTIDIC GLUCOSE TRANSPORTER 4"/>
    <property type="match status" value="1"/>
</dbReference>
<gene>
    <name evidence="12" type="ORF">PENSTE_c001G04485</name>
</gene>
<evidence type="ECO:0000256" key="9">
    <source>
        <dbReference type="SAM" id="MobiDB-lite"/>
    </source>
</evidence>
<dbReference type="GO" id="GO:0016020">
    <property type="term" value="C:membrane"/>
    <property type="evidence" value="ECO:0007669"/>
    <property type="project" value="UniProtKB-SubCell"/>
</dbReference>
<evidence type="ECO:0000256" key="4">
    <source>
        <dbReference type="ARBA" id="ARBA00022692"/>
    </source>
</evidence>
<accession>A0A1V6TZA9</accession>
<evidence type="ECO:0000259" key="11">
    <source>
        <dbReference type="PROSITE" id="PS50850"/>
    </source>
</evidence>
<evidence type="ECO:0000256" key="10">
    <source>
        <dbReference type="SAM" id="Phobius"/>
    </source>
</evidence>
<feature type="region of interest" description="Disordered" evidence="9">
    <location>
        <begin position="1"/>
        <end position="38"/>
    </location>
</feature>
<reference evidence="13" key="1">
    <citation type="journal article" date="2017" name="Nat. Microbiol.">
        <title>Global analysis of biosynthetic gene clusters reveals vast potential of secondary metabolite production in Penicillium species.</title>
        <authorList>
            <person name="Nielsen J.C."/>
            <person name="Grijseels S."/>
            <person name="Prigent S."/>
            <person name="Ji B."/>
            <person name="Dainat J."/>
            <person name="Nielsen K.F."/>
            <person name="Frisvad J.C."/>
            <person name="Workman M."/>
            <person name="Nielsen J."/>
        </authorList>
    </citation>
    <scope>NUCLEOTIDE SEQUENCE [LARGE SCALE GENOMIC DNA]</scope>
    <source>
        <strain evidence="13">IBT 24891</strain>
    </source>
</reference>
<dbReference type="FunFam" id="1.20.1250.20:FF:000119">
    <property type="entry name" value="MFS monosaccharide transporter, putative"/>
    <property type="match status" value="1"/>
</dbReference>
<dbReference type="InterPro" id="IPR005829">
    <property type="entry name" value="Sugar_transporter_CS"/>
</dbReference>
<feature type="transmembrane region" description="Helical" evidence="10">
    <location>
        <begin position="602"/>
        <end position="624"/>
    </location>
</feature>
<evidence type="ECO:0000313" key="12">
    <source>
        <dbReference type="EMBL" id="OQE31665.1"/>
    </source>
</evidence>
<evidence type="ECO:0000256" key="6">
    <source>
        <dbReference type="ARBA" id="ARBA00022989"/>
    </source>
</evidence>
<evidence type="ECO:0000256" key="2">
    <source>
        <dbReference type="ARBA" id="ARBA00010992"/>
    </source>
</evidence>
<feature type="compositionally biased region" description="Basic and acidic residues" evidence="9">
    <location>
        <begin position="1035"/>
        <end position="1045"/>
    </location>
</feature>
<keyword evidence="3" id="KW-0813">Transport</keyword>
<dbReference type="Proteomes" id="UP000191285">
    <property type="component" value="Unassembled WGS sequence"/>
</dbReference>
<dbReference type="Pfam" id="PF00153">
    <property type="entry name" value="Mito_carr"/>
    <property type="match status" value="1"/>
</dbReference>
<name>A0A1V6TZA9_9EURO</name>
<dbReference type="InterPro" id="IPR020846">
    <property type="entry name" value="MFS_dom"/>
</dbReference>
<organism evidence="12 13">
    <name type="scientific">Penicillium steckii</name>
    <dbReference type="NCBI Taxonomy" id="303698"/>
    <lineage>
        <taxon>Eukaryota</taxon>
        <taxon>Fungi</taxon>
        <taxon>Dikarya</taxon>
        <taxon>Ascomycota</taxon>
        <taxon>Pezizomycotina</taxon>
        <taxon>Eurotiomycetes</taxon>
        <taxon>Eurotiomycetidae</taxon>
        <taxon>Eurotiales</taxon>
        <taxon>Aspergillaceae</taxon>
        <taxon>Penicillium</taxon>
    </lineage>
</organism>
<dbReference type="InterPro" id="IPR003663">
    <property type="entry name" value="Sugar/inositol_transpt"/>
</dbReference>
<dbReference type="Gene3D" id="1.50.40.10">
    <property type="entry name" value="Mitochondrial carrier domain"/>
    <property type="match status" value="1"/>
</dbReference>
<dbReference type="SUPFAM" id="SSF103506">
    <property type="entry name" value="Mitochondrial carrier"/>
    <property type="match status" value="1"/>
</dbReference>
<evidence type="ECO:0000256" key="1">
    <source>
        <dbReference type="ARBA" id="ARBA00004141"/>
    </source>
</evidence>
<feature type="transmembrane region" description="Helical" evidence="10">
    <location>
        <begin position="939"/>
        <end position="958"/>
    </location>
</feature>
<dbReference type="InterPro" id="IPR023395">
    <property type="entry name" value="MCP_dom_sf"/>
</dbReference>
<feature type="transmembrane region" description="Helical" evidence="10">
    <location>
        <begin position="689"/>
        <end position="711"/>
    </location>
</feature>
<keyword evidence="13" id="KW-1185">Reference proteome</keyword>
<feature type="compositionally biased region" description="Polar residues" evidence="9">
    <location>
        <begin position="1068"/>
        <end position="1078"/>
    </location>
</feature>
<sequence>MVLPHGEVSQAAEPHGVGSWQDKNVSNPSTAIVEGKPRGYGQYSPILGDDLISIPRKQPRKPRNDAATGVSAAGVRALSAQFVAFYFRAPIKAFFRARVDYMALARAVNPRVAEGKWSIHTTTPGLLIHAVKTYGWQFIPNQVLPPLMANAGVGAVLYTSYLQVLGSLHDPVSQGAKRIWPPAPPSATFTAGFTAGTIQSIVAAPLDALQVRMQTSDMLEGHYRSMWHYGHHKLKQIGLRGIFAGWSLSFLRDSFGYAVFFSTFEYVKSQSYYSFVTWYYGALHPEHIERIPFSSSSDRGVPVIKPHYALEPGFLLLAGVAASVAQQVIQHPLGMIQDLHLGRLEYLDHQASLDHSRRQMMRLYYHAYEETYKRCRRKATRAGGWRPWLFRGFFSTAIRQVPSTSAGLIIFELVRRSEKGSRRSSSDLSVWSDTGDLAEQLAHEDPLQTRLVRESVDRELLGRRSKRVHYSRELNDDVSPSSNFNLEKIPIPTPPPRQISRLERVLAAIMSPRSGRSGQIHGLVGKPLLYFTSVFVSLGVFLFGYDQGVMSGIITGEYFTDYFDQPSRATIGTAVAILEVGAFISSLLVGRVGDLIGRRRTIFYGSIVFLIGGAIQTCATSMAMMMLGRIIAGLGVGALSTIVPVYQSEISPPHNRGKLACIEFTGNIAGYASSVWVDYACSFIKSDYSWRFPLLVQCVMGALLGVGSLVICESPRWLLDTDRDEEGMVVIANLYGEGDIHNDKARQEYREIKMNVLVQRQEGERSYSDMFKRYWKRVLIAMSAQAMAQLNGINVISYYAPLVFESAGWHGRWAILMTGLNGISYLLSTIPPWYLVDGWGRRPILLSGAVAMIISLSLISYFIYIEIEATPTLTVIFVMIYNAAFGASWGPIPWLYPPEILPLSIRAKGASLSTASNWAFNWLVGEVTPVLQGAIKWRLYLVHAFFCACSFVLVYFLYPETSGVRLEDMNVLFGDATTAMPTPVTEGERNSLIGGGSPVPSLDIRRPLGQFGAENAIPGLDIDPPSFGASASRSASHDRPGKPVRSDSQGSRGEGLGGWISKMVNRNRGGSTASQSQYRRVGQDDEQ</sequence>
<dbReference type="GO" id="GO:0005351">
    <property type="term" value="F:carbohydrate:proton symporter activity"/>
    <property type="evidence" value="ECO:0007669"/>
    <property type="project" value="TreeGrafter"/>
</dbReference>
<keyword evidence="4 8" id="KW-0812">Transmembrane</keyword>
<comment type="similarity">
    <text evidence="2">Belongs to the major facilitator superfamily. Sugar transporter (TC 2.A.1.1) family.</text>
</comment>
<feature type="domain" description="Major facilitator superfamily (MFS) profile" evidence="11">
    <location>
        <begin position="532"/>
        <end position="962"/>
    </location>
</feature>
<comment type="caution">
    <text evidence="12">The sequence shown here is derived from an EMBL/GenBank/DDBJ whole genome shotgun (WGS) entry which is preliminary data.</text>
</comment>
<dbReference type="PANTHER" id="PTHR48022:SF73">
    <property type="entry name" value="METABOLITE TRANSPORT PROTEIN YDL199C-RELATED"/>
    <property type="match status" value="1"/>
</dbReference>
<feature type="region of interest" description="Disordered" evidence="9">
    <location>
        <begin position="1022"/>
        <end position="1087"/>
    </location>
</feature>
<evidence type="ECO:0000256" key="8">
    <source>
        <dbReference type="PROSITE-ProRule" id="PRU00282"/>
    </source>
</evidence>
<dbReference type="OrthoDB" id="648285at2759"/>
<keyword evidence="5" id="KW-0496">Mitochondrion</keyword>
<dbReference type="PROSITE" id="PS50920">
    <property type="entry name" value="SOLCAR"/>
    <property type="match status" value="1"/>
</dbReference>
<dbReference type="Gene3D" id="1.20.1250.20">
    <property type="entry name" value="MFS general substrate transporter like domains"/>
    <property type="match status" value="1"/>
</dbReference>
<dbReference type="PRINTS" id="PR00171">
    <property type="entry name" value="SUGRTRNSPORT"/>
</dbReference>
<dbReference type="NCBIfam" id="TIGR00879">
    <property type="entry name" value="SP"/>
    <property type="match status" value="1"/>
</dbReference>
<evidence type="ECO:0000256" key="3">
    <source>
        <dbReference type="ARBA" id="ARBA00022448"/>
    </source>
</evidence>
<keyword evidence="6 10" id="KW-1133">Transmembrane helix</keyword>
<keyword evidence="7 8" id="KW-0472">Membrane</keyword>
<dbReference type="SUPFAM" id="SSF103473">
    <property type="entry name" value="MFS general substrate transporter"/>
    <property type="match status" value="1"/>
</dbReference>
<evidence type="ECO:0000313" key="13">
    <source>
        <dbReference type="Proteomes" id="UP000191285"/>
    </source>
</evidence>
<proteinExistence type="inferred from homology"/>
<comment type="subcellular location">
    <subcellularLocation>
        <location evidence="1">Membrane</location>
        <topology evidence="1">Multi-pass membrane protein</topology>
    </subcellularLocation>
</comment>
<keyword evidence="5" id="KW-0999">Mitochondrion inner membrane</keyword>
<dbReference type="AlphaFoldDB" id="A0A1V6TZA9"/>
<dbReference type="Pfam" id="PF00083">
    <property type="entry name" value="Sugar_tr"/>
    <property type="match status" value="1"/>
</dbReference>
<feature type="transmembrane region" description="Helical" evidence="10">
    <location>
        <begin position="778"/>
        <end position="801"/>
    </location>
</feature>
<feature type="transmembrane region" description="Helical" evidence="10">
    <location>
        <begin position="813"/>
        <end position="836"/>
    </location>
</feature>
<dbReference type="InterPro" id="IPR005828">
    <property type="entry name" value="MFS_sugar_transport-like"/>
</dbReference>